<dbReference type="Gene3D" id="3.40.47.10">
    <property type="match status" value="1"/>
</dbReference>
<dbReference type="InterPro" id="IPR014031">
    <property type="entry name" value="Ketoacyl_synth_C"/>
</dbReference>
<dbReference type="RefSeq" id="WP_091556562.1">
    <property type="nucleotide sequence ID" value="NZ_FNPH01000004.1"/>
</dbReference>
<dbReference type="EMBL" id="FNPH01000004">
    <property type="protein sequence ID" value="SDY98262.1"/>
    <property type="molecule type" value="Genomic_DNA"/>
</dbReference>
<comment type="similarity">
    <text evidence="4">Belongs to the thiolase-like superfamily. Beta-ketoacyl-ACP synthases family.</text>
</comment>
<dbReference type="GO" id="GO:0006633">
    <property type="term" value="P:fatty acid biosynthetic process"/>
    <property type="evidence" value="ECO:0007669"/>
    <property type="project" value="InterPro"/>
</dbReference>
<dbReference type="InterPro" id="IPR016039">
    <property type="entry name" value="Thiolase-like"/>
</dbReference>
<dbReference type="CDD" id="cd00833">
    <property type="entry name" value="PKS"/>
    <property type="match status" value="1"/>
</dbReference>
<evidence type="ECO:0000259" key="5">
    <source>
        <dbReference type="PROSITE" id="PS52004"/>
    </source>
</evidence>
<evidence type="ECO:0000256" key="2">
    <source>
        <dbReference type="ARBA" id="ARBA00022553"/>
    </source>
</evidence>
<keyword evidence="7" id="KW-1185">Reference proteome</keyword>
<feature type="domain" description="Ketosynthase family 3 (KS3)" evidence="5">
    <location>
        <begin position="28"/>
        <end position="453"/>
    </location>
</feature>
<dbReference type="STRING" id="405436.SAMN05444365_104424"/>
<dbReference type="Pfam" id="PF00109">
    <property type="entry name" value="ketoacyl-synt"/>
    <property type="match status" value="1"/>
</dbReference>
<dbReference type="PROSITE" id="PS52004">
    <property type="entry name" value="KS3_2"/>
    <property type="match status" value="1"/>
</dbReference>
<dbReference type="Pfam" id="PF02801">
    <property type="entry name" value="Ketoacyl-synt_C"/>
    <property type="match status" value="1"/>
</dbReference>
<organism evidence="6 7">
    <name type="scientific">Micromonospora pattaloongensis</name>
    <dbReference type="NCBI Taxonomy" id="405436"/>
    <lineage>
        <taxon>Bacteria</taxon>
        <taxon>Bacillati</taxon>
        <taxon>Actinomycetota</taxon>
        <taxon>Actinomycetes</taxon>
        <taxon>Micromonosporales</taxon>
        <taxon>Micromonosporaceae</taxon>
        <taxon>Micromonospora</taxon>
    </lineage>
</organism>
<evidence type="ECO:0000313" key="7">
    <source>
        <dbReference type="Proteomes" id="UP000242415"/>
    </source>
</evidence>
<dbReference type="InterPro" id="IPR018201">
    <property type="entry name" value="Ketoacyl_synth_AS"/>
</dbReference>
<protein>
    <submittedName>
        <fullName evidence="6">Ketoacyl-synthetase C-terminal extension</fullName>
    </submittedName>
</protein>
<dbReference type="GO" id="GO:0004315">
    <property type="term" value="F:3-oxoacyl-[acyl-carrier-protein] synthase activity"/>
    <property type="evidence" value="ECO:0007669"/>
    <property type="project" value="InterPro"/>
</dbReference>
<evidence type="ECO:0000256" key="3">
    <source>
        <dbReference type="ARBA" id="ARBA00022679"/>
    </source>
</evidence>
<keyword evidence="3 4" id="KW-0808">Transferase</keyword>
<dbReference type="GO" id="GO:0004312">
    <property type="term" value="F:fatty acid synthase activity"/>
    <property type="evidence" value="ECO:0007669"/>
    <property type="project" value="TreeGrafter"/>
</dbReference>
<dbReference type="OrthoDB" id="9778690at2"/>
<name>A0A1H3PAU8_9ACTN</name>
<evidence type="ECO:0000313" key="6">
    <source>
        <dbReference type="EMBL" id="SDY98262.1"/>
    </source>
</evidence>
<proteinExistence type="inferred from homology"/>
<dbReference type="InterPro" id="IPR014030">
    <property type="entry name" value="Ketoacyl_synth_N"/>
</dbReference>
<dbReference type="AlphaFoldDB" id="A0A1H3PAU8"/>
<sequence>MRDYIDSLGELSKHQLILALARQRLAETEPAAVVGMACRFPGGISDPAAFWATLVSGRVVLDESRGIPRMSTGAPRWNVAAPDLAPYADLLARGSYLTDVDLFDPEPFGIGEDEALYMDPQQRLLLTTAAAALADAGLDAPTERSVGVFVGVSTVEYNLAGLRNGADPSPWMGTGGALSATAARVASALRLNGPALTVDTACSSALTALHLAVGALRRRECDVAVVGACHLLLSPYTSVVFDRAGMLSPTGRSLPFDGRADGHVRGEGCGVLVLRREREARADGVRPYASVCGGSVHQHGDRPGLAAVSAAGQRRTIRQALHAADLPPHDVHYVEAQANGSRIGAVVELETLAAAYDRGPDAPPLYVGSAKANLGYLETASGAAALIKTVLALHHGVIPPQPGPPALDPAVPWDRIGIEVPTRPLSWPTAERRRAGVSAFGFTGTNAHVLLEATDEPAVPAASPADVAPVTGRSYWPAVNAWS</sequence>
<dbReference type="InterPro" id="IPR050091">
    <property type="entry name" value="PKS_NRPS_Biosynth_Enz"/>
</dbReference>
<dbReference type="SUPFAM" id="SSF53901">
    <property type="entry name" value="Thiolase-like"/>
    <property type="match status" value="1"/>
</dbReference>
<reference evidence="7" key="1">
    <citation type="submission" date="2016-10" db="EMBL/GenBank/DDBJ databases">
        <authorList>
            <person name="Varghese N."/>
            <person name="Submissions S."/>
        </authorList>
    </citation>
    <scope>NUCLEOTIDE SEQUENCE [LARGE SCALE GENOMIC DNA]</scope>
    <source>
        <strain evidence="7">DSM 45245</strain>
    </source>
</reference>
<accession>A0A1H3PAU8</accession>
<evidence type="ECO:0000256" key="1">
    <source>
        <dbReference type="ARBA" id="ARBA00022450"/>
    </source>
</evidence>
<evidence type="ECO:0000256" key="4">
    <source>
        <dbReference type="RuleBase" id="RU003694"/>
    </source>
</evidence>
<dbReference type="Pfam" id="PF16197">
    <property type="entry name" value="KAsynt_C_assoc"/>
    <property type="match status" value="1"/>
</dbReference>
<dbReference type="SMART" id="SM00825">
    <property type="entry name" value="PKS_KS"/>
    <property type="match status" value="1"/>
</dbReference>
<dbReference type="PROSITE" id="PS00606">
    <property type="entry name" value="KS3_1"/>
    <property type="match status" value="1"/>
</dbReference>
<dbReference type="InterPro" id="IPR020841">
    <property type="entry name" value="PKS_Beta-ketoAc_synthase_dom"/>
</dbReference>
<dbReference type="PANTHER" id="PTHR43775">
    <property type="entry name" value="FATTY ACID SYNTHASE"/>
    <property type="match status" value="1"/>
</dbReference>
<gene>
    <name evidence="6" type="ORF">SAMN05444365_104424</name>
</gene>
<dbReference type="PANTHER" id="PTHR43775:SF37">
    <property type="entry name" value="SI:DKEY-61P9.11"/>
    <property type="match status" value="1"/>
</dbReference>
<dbReference type="InterPro" id="IPR032821">
    <property type="entry name" value="PKS_assoc"/>
</dbReference>
<keyword evidence="1" id="KW-0596">Phosphopantetheine</keyword>
<keyword evidence="2" id="KW-0597">Phosphoprotein</keyword>
<dbReference type="Proteomes" id="UP000242415">
    <property type="component" value="Unassembled WGS sequence"/>
</dbReference>